<keyword evidence="1" id="KW-0472">Membrane</keyword>
<keyword evidence="1" id="KW-0812">Transmembrane</keyword>
<evidence type="ECO:0000313" key="2">
    <source>
        <dbReference type="EMBL" id="KAH6822303.1"/>
    </source>
</evidence>
<feature type="transmembrane region" description="Helical" evidence="1">
    <location>
        <begin position="93"/>
        <end position="112"/>
    </location>
</feature>
<keyword evidence="3" id="KW-1185">Reference proteome</keyword>
<dbReference type="Proteomes" id="UP001190926">
    <property type="component" value="Unassembled WGS sequence"/>
</dbReference>
<accession>A0AAD4IWA7</accession>
<keyword evidence="1" id="KW-1133">Transmembrane helix</keyword>
<protein>
    <submittedName>
        <fullName evidence="2">Uncharacterized protein</fullName>
    </submittedName>
</protein>
<evidence type="ECO:0000256" key="1">
    <source>
        <dbReference type="SAM" id="Phobius"/>
    </source>
</evidence>
<dbReference type="AlphaFoldDB" id="A0AAD4IWA7"/>
<reference evidence="2 3" key="1">
    <citation type="journal article" date="2021" name="Nat. Commun.">
        <title>Incipient diploidization of the medicinal plant Perilla within 10,000 years.</title>
        <authorList>
            <person name="Zhang Y."/>
            <person name="Shen Q."/>
            <person name="Leng L."/>
            <person name="Zhang D."/>
            <person name="Chen S."/>
            <person name="Shi Y."/>
            <person name="Ning Z."/>
            <person name="Chen S."/>
        </authorList>
    </citation>
    <scope>NUCLEOTIDE SEQUENCE [LARGE SCALE GENOMIC DNA]</scope>
    <source>
        <strain evidence="3">cv. PC099</strain>
    </source>
</reference>
<gene>
    <name evidence="2" type="ORF">C2S53_019257</name>
</gene>
<proteinExistence type="predicted"/>
<evidence type="ECO:0000313" key="3">
    <source>
        <dbReference type="Proteomes" id="UP001190926"/>
    </source>
</evidence>
<organism evidence="2 3">
    <name type="scientific">Perilla frutescens var. hirtella</name>
    <name type="common">Perilla citriodora</name>
    <name type="synonym">Perilla setoyensis</name>
    <dbReference type="NCBI Taxonomy" id="608512"/>
    <lineage>
        <taxon>Eukaryota</taxon>
        <taxon>Viridiplantae</taxon>
        <taxon>Streptophyta</taxon>
        <taxon>Embryophyta</taxon>
        <taxon>Tracheophyta</taxon>
        <taxon>Spermatophyta</taxon>
        <taxon>Magnoliopsida</taxon>
        <taxon>eudicotyledons</taxon>
        <taxon>Gunneridae</taxon>
        <taxon>Pentapetalae</taxon>
        <taxon>asterids</taxon>
        <taxon>lamiids</taxon>
        <taxon>Lamiales</taxon>
        <taxon>Lamiaceae</taxon>
        <taxon>Nepetoideae</taxon>
        <taxon>Elsholtzieae</taxon>
        <taxon>Perilla</taxon>
    </lineage>
</organism>
<dbReference type="EMBL" id="SDAM02001380">
    <property type="protein sequence ID" value="KAH6822303.1"/>
    <property type="molecule type" value="Genomic_DNA"/>
</dbReference>
<comment type="caution">
    <text evidence="2">The sequence shown here is derived from an EMBL/GenBank/DDBJ whole genome shotgun (WGS) entry which is preliminary data.</text>
</comment>
<sequence length="193" mass="22279">MEAPSNRQHTEKVIIKTLVASPDDTKEGLPTLFKQRAAMVEDYELRVAYDFPLHQQSSNLERSGAGSSRNASAFRVRNSSYVKLDRNRSSWDFLKKGIIVVISCLIFWYLTVQILSRLWTLISMIMVLVVKMMSNRAVEAAEDWIKRTLVYLCLYFLAAVRENLLDLCSRWLNVISNAFLDLLTAIFGHEERR</sequence>
<name>A0AAD4IWA7_PERFH</name>